<comment type="caution">
    <text evidence="5">The sequence shown here is derived from an EMBL/GenBank/DDBJ whole genome shotgun (WGS) entry which is preliminary data.</text>
</comment>
<dbReference type="PROSITE" id="PS00211">
    <property type="entry name" value="ABC_TRANSPORTER_1"/>
    <property type="match status" value="1"/>
</dbReference>
<evidence type="ECO:0000256" key="3">
    <source>
        <dbReference type="ARBA" id="ARBA00022840"/>
    </source>
</evidence>
<reference evidence="5" key="1">
    <citation type="submission" date="2020-08" db="EMBL/GenBank/DDBJ databases">
        <title>Genome public.</title>
        <authorList>
            <person name="Liu C."/>
            <person name="Sun Q."/>
        </authorList>
    </citation>
    <scope>NUCLEOTIDE SEQUENCE</scope>
    <source>
        <strain evidence="5">NSJ-12</strain>
    </source>
</reference>
<dbReference type="AlphaFoldDB" id="A0A926EJM1"/>
<evidence type="ECO:0000313" key="5">
    <source>
        <dbReference type="EMBL" id="MBC8581473.1"/>
    </source>
</evidence>
<evidence type="ECO:0000313" key="6">
    <source>
        <dbReference type="Proteomes" id="UP000655830"/>
    </source>
</evidence>
<dbReference type="GO" id="GO:0005524">
    <property type="term" value="F:ATP binding"/>
    <property type="evidence" value="ECO:0007669"/>
    <property type="project" value="UniProtKB-KW"/>
</dbReference>
<dbReference type="InterPro" id="IPR003439">
    <property type="entry name" value="ABC_transporter-like_ATP-bd"/>
</dbReference>
<evidence type="ECO:0000259" key="4">
    <source>
        <dbReference type="PROSITE" id="PS50893"/>
    </source>
</evidence>
<dbReference type="PANTHER" id="PTHR42788:SF2">
    <property type="entry name" value="ABC TRANSPORTER ATP-BINDING PROTEIN"/>
    <property type="match status" value="1"/>
</dbReference>
<name>A0A926EJM1_9FIRM</name>
<protein>
    <submittedName>
        <fullName evidence="5">ABC transporter ATP-binding protein</fullName>
    </submittedName>
</protein>
<keyword evidence="3 5" id="KW-0067">ATP-binding</keyword>
<evidence type="ECO:0000256" key="1">
    <source>
        <dbReference type="ARBA" id="ARBA00022448"/>
    </source>
</evidence>
<dbReference type="SUPFAM" id="SSF52540">
    <property type="entry name" value="P-loop containing nucleoside triphosphate hydrolases"/>
    <property type="match status" value="1"/>
</dbReference>
<dbReference type="RefSeq" id="WP_177668491.1">
    <property type="nucleotide sequence ID" value="NZ_JACRSY010000054.1"/>
</dbReference>
<dbReference type="Gene3D" id="3.40.50.300">
    <property type="entry name" value="P-loop containing nucleotide triphosphate hydrolases"/>
    <property type="match status" value="1"/>
</dbReference>
<dbReference type="CDD" id="cd03293">
    <property type="entry name" value="ABC_NrtD_SsuB_transporters"/>
    <property type="match status" value="1"/>
</dbReference>
<sequence length="246" mass="27933">MYFKAEHICKSYDGRKIIEDISLELKEGELVSLLGISGIGKTTLFNILSGLEKPDSGHIYLEDKDITGQTGIASYMQQKDLLMPYKTIIDNVSLPLLLKGMSKREAREKASTYFKQFGLEGTKTQYPIQLSGGMRQRAALLRSYLFSSKLMLLDEPFSALDAITKHHIHDWYLEIMKEMRSPTLFITHDIDEAILLSDRIYIMAGNPGRLTKMFTIEGAKISTDDFTTSEVFITYKKEILKAIKEA</sequence>
<accession>A0A926EJM1</accession>
<keyword evidence="1" id="KW-0813">Transport</keyword>
<evidence type="ECO:0000256" key="2">
    <source>
        <dbReference type="ARBA" id="ARBA00022741"/>
    </source>
</evidence>
<dbReference type="InterPro" id="IPR050166">
    <property type="entry name" value="ABC_transporter_ATP-bind"/>
</dbReference>
<dbReference type="InterPro" id="IPR003593">
    <property type="entry name" value="AAA+_ATPase"/>
</dbReference>
<dbReference type="GO" id="GO:0016887">
    <property type="term" value="F:ATP hydrolysis activity"/>
    <property type="evidence" value="ECO:0007669"/>
    <property type="project" value="InterPro"/>
</dbReference>
<proteinExistence type="predicted"/>
<organism evidence="5 6">
    <name type="scientific">Zhenhengia yiwuensis</name>
    <dbReference type="NCBI Taxonomy" id="2763666"/>
    <lineage>
        <taxon>Bacteria</taxon>
        <taxon>Bacillati</taxon>
        <taxon>Bacillota</taxon>
        <taxon>Clostridia</taxon>
        <taxon>Lachnospirales</taxon>
        <taxon>Lachnospiraceae</taxon>
        <taxon>Zhenhengia</taxon>
    </lineage>
</organism>
<dbReference type="SMART" id="SM00382">
    <property type="entry name" value="AAA"/>
    <property type="match status" value="1"/>
</dbReference>
<dbReference type="PANTHER" id="PTHR42788">
    <property type="entry name" value="TAURINE IMPORT ATP-BINDING PROTEIN-RELATED"/>
    <property type="match status" value="1"/>
</dbReference>
<dbReference type="InterPro" id="IPR027417">
    <property type="entry name" value="P-loop_NTPase"/>
</dbReference>
<dbReference type="Proteomes" id="UP000655830">
    <property type="component" value="Unassembled WGS sequence"/>
</dbReference>
<keyword evidence="2" id="KW-0547">Nucleotide-binding</keyword>
<dbReference type="Pfam" id="PF00005">
    <property type="entry name" value="ABC_tran"/>
    <property type="match status" value="1"/>
</dbReference>
<dbReference type="EMBL" id="JACRSY010000054">
    <property type="protein sequence ID" value="MBC8581473.1"/>
    <property type="molecule type" value="Genomic_DNA"/>
</dbReference>
<dbReference type="PROSITE" id="PS50893">
    <property type="entry name" value="ABC_TRANSPORTER_2"/>
    <property type="match status" value="1"/>
</dbReference>
<keyword evidence="6" id="KW-1185">Reference proteome</keyword>
<gene>
    <name evidence="5" type="ORF">H8718_18455</name>
</gene>
<dbReference type="InterPro" id="IPR017871">
    <property type="entry name" value="ABC_transporter-like_CS"/>
</dbReference>
<feature type="domain" description="ABC transporter" evidence="4">
    <location>
        <begin position="3"/>
        <end position="230"/>
    </location>
</feature>